<evidence type="ECO:0000313" key="4">
    <source>
        <dbReference type="Proteomes" id="UP000252085"/>
    </source>
</evidence>
<protein>
    <recommendedName>
        <fullName evidence="5">HAF repeat-containing protein</fullName>
    </recommendedName>
</protein>
<keyword evidence="2" id="KW-0732">Signal</keyword>
<dbReference type="EMBL" id="LXQE01000177">
    <property type="protein sequence ID" value="RCJ31260.1"/>
    <property type="molecule type" value="Genomic_DNA"/>
</dbReference>
<evidence type="ECO:0000256" key="1">
    <source>
        <dbReference type="SAM" id="Phobius"/>
    </source>
</evidence>
<feature type="signal peptide" evidence="2">
    <location>
        <begin position="1"/>
        <end position="28"/>
    </location>
</feature>
<dbReference type="AlphaFoldDB" id="A0A367R5S4"/>
<keyword evidence="1" id="KW-0812">Transmembrane</keyword>
<evidence type="ECO:0000313" key="3">
    <source>
        <dbReference type="EMBL" id="RCJ31260.1"/>
    </source>
</evidence>
<evidence type="ECO:0008006" key="5">
    <source>
        <dbReference type="Google" id="ProtNLM"/>
    </source>
</evidence>
<gene>
    <name evidence="3" type="ORF">A6769_31385</name>
</gene>
<reference evidence="4" key="1">
    <citation type="submission" date="2016-04" db="EMBL/GenBank/DDBJ databases">
        <authorList>
            <person name="Tabuchi Yagui T.R."/>
        </authorList>
    </citation>
    <scope>NUCLEOTIDE SEQUENCE [LARGE SCALE GENOMIC DNA]</scope>
</reference>
<feature type="transmembrane region" description="Helical" evidence="1">
    <location>
        <begin position="359"/>
        <end position="376"/>
    </location>
</feature>
<keyword evidence="1" id="KW-1133">Transmembrane helix</keyword>
<evidence type="ECO:0000256" key="2">
    <source>
        <dbReference type="SAM" id="SignalP"/>
    </source>
</evidence>
<comment type="caution">
    <text evidence="3">The sequence shown here is derived from an EMBL/GenBank/DDBJ whole genome shotgun (WGS) entry which is preliminary data.</text>
</comment>
<dbReference type="NCBIfam" id="TIGR02913">
    <property type="entry name" value="HAF_rpt"/>
    <property type="match status" value="2"/>
</dbReference>
<organism evidence="3 4">
    <name type="scientific">Nostoc punctiforme NIES-2108</name>
    <dbReference type="NCBI Taxonomy" id="1356359"/>
    <lineage>
        <taxon>Bacteria</taxon>
        <taxon>Bacillati</taxon>
        <taxon>Cyanobacteriota</taxon>
        <taxon>Cyanophyceae</taxon>
        <taxon>Nostocales</taxon>
        <taxon>Nostocaceae</taxon>
        <taxon>Nostoc</taxon>
    </lineage>
</organism>
<dbReference type="InterPro" id="IPR014262">
    <property type="entry name" value="HAF_rpt"/>
</dbReference>
<accession>A0A367R5S4</accession>
<name>A0A367R5S4_NOSPU</name>
<dbReference type="Pfam" id="PF11949">
    <property type="entry name" value="DUF3466"/>
    <property type="match status" value="1"/>
</dbReference>
<dbReference type="InterPro" id="IPR022562">
    <property type="entry name" value="DUF3466"/>
</dbReference>
<dbReference type="Proteomes" id="UP000252085">
    <property type="component" value="Unassembled WGS sequence"/>
</dbReference>
<keyword evidence="1" id="KW-0472">Membrane</keyword>
<proteinExistence type="predicted"/>
<sequence length="391" mass="40469">MVLLKWKSCITAITFTAISLAASKSALAVSLYSVTDLGNLTGEAYSYATDINDSGEVAINSLDSSFFYSNGSLQKISPLPGDNVLAVSGINNLGQVVGNSISKTDSDNNVFIYSGGTTRNTGLKGIPYAINDSGEVVGGTNGGGIFPKLTFPYGAAFLYKNGTTTIINSNLNENYVAYGINNLSQVVGIFGSSGRAFLSNNGIITNLGTLPGDRYSQANDINDSGQVVGSSGLTGVNDTRAFLYSSSTGLQDLGRLSPTDLFSTGLGINNLGQVVGFSGTNNNFFAADGNGLRAFLYSDNTLYDLNDLIAPSSEGGFTLTAASAINNNGQIVGRGAVNGELHAFLLTPISSVSVAEPTSGIPILSFGAGVILFAAFKRKPHSKSAAIQQRS</sequence>
<feature type="chain" id="PRO_5016960923" description="HAF repeat-containing protein" evidence="2">
    <location>
        <begin position="29"/>
        <end position="391"/>
    </location>
</feature>